<dbReference type="InterPro" id="IPR037027">
    <property type="entry name" value="YqgF/RNaseH-like_dom_sf"/>
</dbReference>
<feature type="region of interest" description="Disordered" evidence="6">
    <location>
        <begin position="113"/>
        <end position="225"/>
    </location>
</feature>
<dbReference type="RefSeq" id="XP_021865479.2">
    <property type="nucleotide sequence ID" value="XM_022009787.2"/>
</dbReference>
<organism evidence="8 9">
    <name type="scientific">Spinacia oleracea</name>
    <name type="common">Spinach</name>
    <dbReference type="NCBI Taxonomy" id="3562"/>
    <lineage>
        <taxon>Eukaryota</taxon>
        <taxon>Viridiplantae</taxon>
        <taxon>Streptophyta</taxon>
        <taxon>Embryophyta</taxon>
        <taxon>Tracheophyta</taxon>
        <taxon>Spermatophyta</taxon>
        <taxon>Magnoliopsida</taxon>
        <taxon>eudicotyledons</taxon>
        <taxon>Gunneridae</taxon>
        <taxon>Pentapetalae</taxon>
        <taxon>Caryophyllales</taxon>
        <taxon>Chenopodiaceae</taxon>
        <taxon>Chenopodioideae</taxon>
        <taxon>Anserineae</taxon>
        <taxon>Spinacia</taxon>
    </lineage>
</organism>
<feature type="compositionally biased region" description="Gly residues" evidence="6">
    <location>
        <begin position="1587"/>
        <end position="1625"/>
    </location>
</feature>
<evidence type="ECO:0000313" key="8">
    <source>
        <dbReference type="Proteomes" id="UP000813463"/>
    </source>
</evidence>
<dbReference type="InterPro" id="IPR035420">
    <property type="entry name" value="Spt6_SH2"/>
</dbReference>
<feature type="region of interest" description="Disordered" evidence="6">
    <location>
        <begin position="1448"/>
        <end position="1649"/>
    </location>
</feature>
<evidence type="ECO:0000256" key="5">
    <source>
        <dbReference type="PIRNR" id="PIRNR036947"/>
    </source>
</evidence>
<keyword evidence="8" id="KW-1185">Reference proteome</keyword>
<accession>A0A9R0KBF3</accession>
<dbReference type="SMART" id="SM00316">
    <property type="entry name" value="S1"/>
    <property type="match status" value="1"/>
</dbReference>
<keyword evidence="9" id="KW-0251">Elongation factor</keyword>
<reference evidence="9" key="2">
    <citation type="submission" date="2025-08" db="UniProtKB">
        <authorList>
            <consortium name="RefSeq"/>
        </authorList>
    </citation>
    <scope>IDENTIFICATION</scope>
    <source>
        <tissue evidence="9">Leaf</tissue>
    </source>
</reference>
<comment type="subcellular location">
    <subcellularLocation>
        <location evidence="1 5">Nucleus</location>
    </subcellularLocation>
</comment>
<dbReference type="Proteomes" id="UP000813463">
    <property type="component" value="Chromosome 1"/>
</dbReference>
<dbReference type="GO" id="GO:0003676">
    <property type="term" value="F:nucleic acid binding"/>
    <property type="evidence" value="ECO:0007669"/>
    <property type="project" value="InterPro"/>
</dbReference>
<dbReference type="InterPro" id="IPR006641">
    <property type="entry name" value="YqgF/RNaseH-like_dom"/>
</dbReference>
<dbReference type="PANTHER" id="PTHR10145">
    <property type="entry name" value="TRANSCRIPTION ELONGATION FACTOR SPT6"/>
    <property type="match status" value="1"/>
</dbReference>
<dbReference type="Gene3D" id="1.10.3500.10">
    <property type="entry name" value="Tex N-terminal region-like"/>
    <property type="match status" value="1"/>
</dbReference>
<dbReference type="CDD" id="cd09918">
    <property type="entry name" value="SH2_Nterm_SPT6_like"/>
    <property type="match status" value="1"/>
</dbReference>
<dbReference type="Gene3D" id="1.10.150.850">
    <property type="entry name" value="Spt6, helix-hairpin-helix domain"/>
    <property type="match status" value="1"/>
</dbReference>
<proteinExistence type="inferred from homology"/>
<feature type="compositionally biased region" description="Basic and acidic residues" evidence="6">
    <location>
        <begin position="1521"/>
        <end position="1531"/>
    </location>
</feature>
<protein>
    <recommendedName>
        <fullName evidence="5">Transcription elongation factor spt6</fullName>
    </recommendedName>
</protein>
<feature type="region of interest" description="Disordered" evidence="6">
    <location>
        <begin position="1"/>
        <end position="97"/>
    </location>
</feature>
<dbReference type="GO" id="GO:0031491">
    <property type="term" value="F:nucleosome binding"/>
    <property type="evidence" value="ECO:0000318"/>
    <property type="project" value="GO_Central"/>
</dbReference>
<dbReference type="SUPFAM" id="SSF158832">
    <property type="entry name" value="Tex N-terminal region-like"/>
    <property type="match status" value="1"/>
</dbReference>
<evidence type="ECO:0000256" key="1">
    <source>
        <dbReference type="ARBA" id="ARBA00004123"/>
    </source>
</evidence>
<dbReference type="Pfam" id="PF17674">
    <property type="entry name" value="HHH_9"/>
    <property type="match status" value="1"/>
</dbReference>
<dbReference type="GO" id="GO:0006368">
    <property type="term" value="P:transcription elongation by RNA polymerase II"/>
    <property type="evidence" value="ECO:0000318"/>
    <property type="project" value="GO_Central"/>
</dbReference>
<dbReference type="InterPro" id="IPR042066">
    <property type="entry name" value="Spt6_death-like"/>
</dbReference>
<dbReference type="GO" id="GO:0140673">
    <property type="term" value="P:transcription elongation-coupled chromatin remodeling"/>
    <property type="evidence" value="ECO:0007669"/>
    <property type="project" value="InterPro"/>
</dbReference>
<dbReference type="InterPro" id="IPR012337">
    <property type="entry name" value="RNaseH-like_sf"/>
</dbReference>
<dbReference type="Gene3D" id="2.40.50.140">
    <property type="entry name" value="Nucleic acid-binding proteins"/>
    <property type="match status" value="1"/>
</dbReference>
<dbReference type="Gene3D" id="1.10.10.2740">
    <property type="entry name" value="Spt6, Death-like domain"/>
    <property type="match status" value="1"/>
</dbReference>
<dbReference type="InterPro" id="IPR023319">
    <property type="entry name" value="Tex-like_HTH_dom_sf"/>
</dbReference>
<dbReference type="SUPFAM" id="SSF53098">
    <property type="entry name" value="Ribonuclease H-like"/>
    <property type="match status" value="1"/>
</dbReference>
<dbReference type="PROSITE" id="PS50126">
    <property type="entry name" value="S1"/>
    <property type="match status" value="1"/>
</dbReference>
<dbReference type="InterPro" id="IPR035018">
    <property type="entry name" value="Spt6_SH2_C"/>
</dbReference>
<dbReference type="Gene3D" id="3.30.420.140">
    <property type="entry name" value="YqgF/RNase H-like domain"/>
    <property type="match status" value="1"/>
</dbReference>
<reference evidence="8" key="1">
    <citation type="journal article" date="2021" name="Nat. Commun.">
        <title>Genomic analyses provide insights into spinach domestication and the genetic basis of agronomic traits.</title>
        <authorList>
            <person name="Cai X."/>
            <person name="Sun X."/>
            <person name="Xu C."/>
            <person name="Sun H."/>
            <person name="Wang X."/>
            <person name="Ge C."/>
            <person name="Zhang Z."/>
            <person name="Wang Q."/>
            <person name="Fei Z."/>
            <person name="Jiao C."/>
            <person name="Wang Q."/>
        </authorList>
    </citation>
    <scope>NUCLEOTIDE SEQUENCE [LARGE SCALE GENOMIC DNA]</scope>
    <source>
        <strain evidence="8">cv. Varoflay</strain>
    </source>
</reference>
<feature type="compositionally biased region" description="Basic residues" evidence="6">
    <location>
        <begin position="210"/>
        <end position="219"/>
    </location>
</feature>
<dbReference type="InterPro" id="IPR017072">
    <property type="entry name" value="TF_Spt6"/>
</dbReference>
<evidence type="ECO:0000313" key="9">
    <source>
        <dbReference type="RefSeq" id="XP_021865479.2"/>
    </source>
</evidence>
<keyword evidence="3 5" id="KW-0804">Transcription</keyword>
<dbReference type="InterPro" id="IPR035019">
    <property type="entry name" value="Spt6_SH2_N"/>
</dbReference>
<dbReference type="CDD" id="cd09928">
    <property type="entry name" value="SH2_Cterm_SPT6_like"/>
    <property type="match status" value="1"/>
</dbReference>
<evidence type="ECO:0000256" key="3">
    <source>
        <dbReference type="ARBA" id="ARBA00023163"/>
    </source>
</evidence>
<name>A0A9R0KBF3_SPIOL</name>
<feature type="compositionally biased region" description="Basic and acidic residues" evidence="6">
    <location>
        <begin position="1474"/>
        <end position="1494"/>
    </location>
</feature>
<dbReference type="GO" id="GO:0008023">
    <property type="term" value="C:transcription elongation factor complex"/>
    <property type="evidence" value="ECO:0000318"/>
    <property type="project" value="GO_Central"/>
</dbReference>
<evidence type="ECO:0000256" key="4">
    <source>
        <dbReference type="ARBA" id="ARBA00023242"/>
    </source>
</evidence>
<dbReference type="Gene3D" id="3.30.505.10">
    <property type="entry name" value="SH2 domain"/>
    <property type="match status" value="2"/>
</dbReference>
<evidence type="ECO:0000259" key="7">
    <source>
        <dbReference type="PROSITE" id="PS50126"/>
    </source>
</evidence>
<dbReference type="Pfam" id="PF21710">
    <property type="entry name" value="Spt6_S1"/>
    <property type="match status" value="1"/>
</dbReference>
<dbReference type="PIRSF" id="PIRSF036947">
    <property type="entry name" value="Spt6"/>
    <property type="match status" value="1"/>
</dbReference>
<dbReference type="Pfam" id="PF14635">
    <property type="entry name" value="HHH_7"/>
    <property type="match status" value="1"/>
</dbReference>
<comment type="function">
    <text evidence="5">Transcription elongation factor that enhances transcription elongation by RNA polymerase II (RNAPII).</text>
</comment>
<dbReference type="InterPro" id="IPR041692">
    <property type="entry name" value="HHH_9"/>
</dbReference>
<dbReference type="InterPro" id="IPR003029">
    <property type="entry name" value="S1_domain"/>
</dbReference>
<feature type="domain" description="S1 motif" evidence="7">
    <location>
        <begin position="1123"/>
        <end position="1193"/>
    </location>
</feature>
<dbReference type="GO" id="GO:0034728">
    <property type="term" value="P:nucleosome organization"/>
    <property type="evidence" value="ECO:0000318"/>
    <property type="project" value="GO_Central"/>
</dbReference>
<dbReference type="GeneID" id="110804230"/>
<keyword evidence="9" id="KW-0648">Protein biosynthesis</keyword>
<dbReference type="InterPro" id="IPR032706">
    <property type="entry name" value="Spt6_HHH"/>
</dbReference>
<comment type="similarity">
    <text evidence="2 5">Belongs to the SPT6 family.</text>
</comment>
<feature type="compositionally biased region" description="Acidic residues" evidence="6">
    <location>
        <begin position="39"/>
        <end position="76"/>
    </location>
</feature>
<feature type="compositionally biased region" description="Gly residues" evidence="6">
    <location>
        <begin position="1455"/>
        <end position="1472"/>
    </location>
</feature>
<dbReference type="GO" id="GO:0009793">
    <property type="term" value="P:embryo development ending in seed dormancy"/>
    <property type="evidence" value="ECO:0007669"/>
    <property type="project" value="UniProtKB-ARBA"/>
</dbReference>
<dbReference type="InterPro" id="IPR036860">
    <property type="entry name" value="SH2_dom_sf"/>
</dbReference>
<dbReference type="InterPro" id="IPR023323">
    <property type="entry name" value="Tex-like_dom_sf"/>
</dbReference>
<dbReference type="InterPro" id="IPR012340">
    <property type="entry name" value="NA-bd_OB-fold"/>
</dbReference>
<dbReference type="Pfam" id="PF14639">
    <property type="entry name" value="YqgF"/>
    <property type="match status" value="1"/>
</dbReference>
<dbReference type="InterPro" id="IPR028083">
    <property type="entry name" value="Spt6_acidic_N_dom"/>
</dbReference>
<evidence type="ECO:0000256" key="2">
    <source>
        <dbReference type="ARBA" id="ARBA00009253"/>
    </source>
</evidence>
<dbReference type="Pfam" id="PF14633">
    <property type="entry name" value="SH2_2"/>
    <property type="match status" value="1"/>
</dbReference>
<dbReference type="InterPro" id="IPR010994">
    <property type="entry name" value="RuvA_2-like"/>
</dbReference>
<dbReference type="InterPro" id="IPR028231">
    <property type="entry name" value="Spt6_YqgF"/>
</dbReference>
<feature type="compositionally biased region" description="Acidic residues" evidence="6">
    <location>
        <begin position="159"/>
        <end position="202"/>
    </location>
</feature>
<gene>
    <name evidence="9" type="primary">LOC110804230</name>
</gene>
<dbReference type="Gene3D" id="1.10.10.650">
    <property type="entry name" value="RuvA domain 2-like"/>
    <property type="match status" value="1"/>
</dbReference>
<sequence length="1649" mass="184567">MAGRAVVSDEEEELEVQDDEREQEEEGEELDDGGGGGGVDDDEDEDDEEGQDEFEDDGFIVEGDEDEEEPEEEDDEERHKKKKRKKRESFELDDDDYELLLDNNVKVARKADSKKFKRLKKARRDTDAGHSGLFDDDEFLGSGKGARTAQEQAKHTLFGDDDGGPVEDMPEEDEQPEADDVDLADEDDMADFIVSEEDEMDADGMPVRRMDKKKKKHRQAAGVLPSSLQDAQDIFGDVEELLDMRRRANLEKDRYDENGLRKERNIGEEFEPTILAERYMTEKDDRIRDIDIPERMQISEESTGPPSTDAEAIVDEAKWIKKHLDSGQVPGLVNIASGEEMEYHIRNFLNFTHVQKLDLPYIAMYRKEDIFSLLKDPETGEDASHDKPALKWHKVLWAVQDLDKKWLLLQKRKSALDGYYNKRFEEESRRIYDETRLRLNQQLFESIIGALRDSESEREVDDVDAKFNLHFPPGEAGVDEGQYKRPKRKSYYSLCNKAGLWEVASKFGHSSEQFGAAISLAVRVDEPEDPTETPEEVASNFTCAMFDSPQAVLKGARHMAAVEISCEPYVKKHFRNNYFDNVVVSTCPTPDGNVVIDAFHQFAGVKWLRNKPLNKFEDAQWLLIKKAEEEKLLQVTIKWPEEHLKKLIGDLELLYTSLAVSKLAKPWNEQRRLILQDAIYNFILPALEKEARLLLTSRAKNWLLMDYGKCLWDKVSVAPYQRKESDLSSDEEAAPRVMACCWGYGKPPTTFVMLDSFGEVVDVLVAGSISLRSQNVTDQQRKKHDQQNLLKFMTEHQPQVVVLGAVSLSCTRLKDDIYEIVFKMVEENPRDVGHEMDGLSVFYGDESLPRLYENSRISSDQIPGHKGVVRRGVALGRYLQNPLAMVANLCGPGREILSWKISSSESFLEDDEKYGMVEQIMVDVTNQVGIDLNLSAHHDWLFAPLQFISGLGPRKAATLQKSLVRAGAIVTRKDLLTAHGLGRKVFISAAGFLRIRRSGLAVSTSQFVDVLDDTRIHPESYALAQEMAKDIYREIVGDDNLDDDDAIDMAIENLRDRPSALKSFNVDAYAKDTDRLSKVETLYAIKLELIQGFQDWRKAYEEPNQDEEFNMISGETDATLGEGRIVQATVRRVQPQRAICGLESGLTGMLSREDFSDDWRDSDLTEKLHEGEILTCKIKSILKNRYQVILTCRENDMRDIGQSVESVDPYYHEDRISLPSGQDKARRDKELAKKRFKSRMIVHPRFQNITADDAMELLADKDPGESVIRPSSRGPSYLTLTLKVYDGVFAHKDIIEGGKDHKDITSLLRIGKTLKIGEDTFEDLDEVMDRYVDPLVTHLKAMLNYRKFRKGTKAEVDELLRAEKLDHQSRIVYSFGISHEHPGTFILTYIRSSNPHHEYIGLYPKGFKFRKRMFDNIDRLVAYFQKHIDDPIHESGPSIRSVAAMVPMRSPANGGSSGGGWGGSGSNDGGWRGSSDRDHSRAGRNDRNGGRDGHPSGAPRPYEGGGRGRGRGRGGRGSYHGNRDSGSRDGGDSSYGSKWSSDNKDSGHGSKWGSESSDNNKEGNTGSWGSFPGAKVQNAPGEEAFPGGWGSTGGAGSSGGGWGDDASGGGGGGGSSGWGGTGGDAGNDSKNNSKGWSDGGGGGGSGGGW</sequence>
<dbReference type="GO" id="GO:0042393">
    <property type="term" value="F:histone binding"/>
    <property type="evidence" value="ECO:0000318"/>
    <property type="project" value="GO_Central"/>
</dbReference>
<evidence type="ECO:0000256" key="6">
    <source>
        <dbReference type="SAM" id="MobiDB-lite"/>
    </source>
</evidence>
<keyword evidence="4 5" id="KW-0539">Nucleus</keyword>
<dbReference type="KEGG" id="soe:110804230"/>
<dbReference type="GO" id="GO:0003746">
    <property type="term" value="F:translation elongation factor activity"/>
    <property type="evidence" value="ECO:0007669"/>
    <property type="project" value="UniProtKB-KW"/>
</dbReference>
<dbReference type="SMART" id="SM00732">
    <property type="entry name" value="YqgFc"/>
    <property type="match status" value="1"/>
</dbReference>
<dbReference type="InterPro" id="IPR049540">
    <property type="entry name" value="Spt6-like_S1"/>
</dbReference>
<feature type="compositionally biased region" description="Polar residues" evidence="6">
    <location>
        <begin position="1553"/>
        <end position="1568"/>
    </location>
</feature>
<dbReference type="Pfam" id="PF14632">
    <property type="entry name" value="SPT6_acidic"/>
    <property type="match status" value="1"/>
</dbReference>
<feature type="compositionally biased region" description="Gly residues" evidence="6">
    <location>
        <begin position="1637"/>
        <end position="1649"/>
    </location>
</feature>
<dbReference type="SUPFAM" id="SSF55550">
    <property type="entry name" value="SH2 domain"/>
    <property type="match status" value="2"/>
</dbReference>
<dbReference type="SUPFAM" id="SSF47781">
    <property type="entry name" value="RuvA domain 2-like"/>
    <property type="match status" value="2"/>
</dbReference>
<dbReference type="SUPFAM" id="SSF50249">
    <property type="entry name" value="Nucleic acid-binding proteins"/>
    <property type="match status" value="1"/>
</dbReference>
<dbReference type="PANTHER" id="PTHR10145:SF6">
    <property type="entry name" value="TRANSCRIPTION ELONGATION FACTOR SPT6"/>
    <property type="match status" value="1"/>
</dbReference>
<feature type="compositionally biased region" description="Acidic residues" evidence="6">
    <location>
        <begin position="8"/>
        <end position="32"/>
    </location>
</feature>